<dbReference type="Proteomes" id="UP000474802">
    <property type="component" value="Unassembled WGS sequence"/>
</dbReference>
<reference evidence="1 2" key="1">
    <citation type="submission" date="2020-02" db="EMBL/GenBank/DDBJ databases">
        <authorList>
            <person name="Khan S.A."/>
            <person name="Jeon C.O."/>
            <person name="Chun B.H."/>
        </authorList>
    </citation>
    <scope>NUCLEOTIDE SEQUENCE [LARGE SCALE GENOMIC DNA]</scope>
    <source>
        <strain evidence="1 2">H239</strain>
    </source>
</reference>
<sequence>MAALTQCPATVRRSLRGVIKGSLGELRLTRCQIIMEIVITYLAPKTGGHSGSAGKQSEMHFESFGDMRKWVLANIPEEQRVGIKVWVDDLRISGTKRDKLFNPVQYRWVNPERFF</sequence>
<dbReference type="RefSeq" id="WP_164535164.1">
    <property type="nucleotide sequence ID" value="NZ_JAALFG010000004.1"/>
</dbReference>
<gene>
    <name evidence="1" type="ORF">G5575_15710</name>
</gene>
<proteinExistence type="predicted"/>
<evidence type="ECO:0000313" key="2">
    <source>
        <dbReference type="Proteomes" id="UP000474802"/>
    </source>
</evidence>
<comment type="caution">
    <text evidence="1">The sequence shown here is derived from an EMBL/GenBank/DDBJ whole genome shotgun (WGS) entry which is preliminary data.</text>
</comment>
<organism evidence="1 2">
    <name type="scientific">Devosia aurantiaca</name>
    <dbReference type="NCBI Taxonomy" id="2714858"/>
    <lineage>
        <taxon>Bacteria</taxon>
        <taxon>Pseudomonadati</taxon>
        <taxon>Pseudomonadota</taxon>
        <taxon>Alphaproteobacteria</taxon>
        <taxon>Hyphomicrobiales</taxon>
        <taxon>Devosiaceae</taxon>
        <taxon>Devosia</taxon>
    </lineage>
</organism>
<accession>A0A6M1SX70</accession>
<dbReference type="EMBL" id="JAALFG010000004">
    <property type="protein sequence ID" value="NGP18903.1"/>
    <property type="molecule type" value="Genomic_DNA"/>
</dbReference>
<dbReference type="AlphaFoldDB" id="A0A6M1SX70"/>
<name>A0A6M1SX70_9HYPH</name>
<reference evidence="1 2" key="2">
    <citation type="submission" date="2020-03" db="EMBL/GenBank/DDBJ databases">
        <title>Devosia chinhatensis sp. nov., isolated from a hexachlorocyclohexane (HCH) dump site in India.</title>
        <authorList>
            <person name="Kumar M."/>
            <person name="Lal R."/>
        </authorList>
    </citation>
    <scope>NUCLEOTIDE SEQUENCE [LARGE SCALE GENOMIC DNA]</scope>
    <source>
        <strain evidence="1 2">H239</strain>
    </source>
</reference>
<protein>
    <submittedName>
        <fullName evidence="1">Uncharacterized protein</fullName>
    </submittedName>
</protein>
<keyword evidence="2" id="KW-1185">Reference proteome</keyword>
<evidence type="ECO:0000313" key="1">
    <source>
        <dbReference type="EMBL" id="NGP18903.1"/>
    </source>
</evidence>